<evidence type="ECO:0008006" key="2">
    <source>
        <dbReference type="Google" id="ProtNLM"/>
    </source>
</evidence>
<protein>
    <recommendedName>
        <fullName evidence="2">DUF4432 domain-containing protein</fullName>
    </recommendedName>
</protein>
<name>A0A1V5T2J0_9BACT</name>
<comment type="caution">
    <text evidence="1">The sequence shown here is derived from an EMBL/GenBank/DDBJ whole genome shotgun (WGS) entry which is preliminary data.</text>
</comment>
<dbReference type="Pfam" id="PF14486">
    <property type="entry name" value="DUF4432"/>
    <property type="match status" value="1"/>
</dbReference>
<dbReference type="Gene3D" id="2.70.98.10">
    <property type="match status" value="1"/>
</dbReference>
<dbReference type="InterPro" id="IPR014718">
    <property type="entry name" value="GH-type_carb-bd"/>
</dbReference>
<dbReference type="EMBL" id="MWBQ01000033">
    <property type="protein sequence ID" value="OQA60733.1"/>
    <property type="molecule type" value="Genomic_DNA"/>
</dbReference>
<evidence type="ECO:0000313" key="1">
    <source>
        <dbReference type="EMBL" id="OQA60733.1"/>
    </source>
</evidence>
<dbReference type="AlphaFoldDB" id="A0A1V5T2J0"/>
<gene>
    <name evidence="1" type="ORF">BWY41_00504</name>
</gene>
<dbReference type="Proteomes" id="UP000485569">
    <property type="component" value="Unassembled WGS sequence"/>
</dbReference>
<organism evidence="1">
    <name type="scientific">Candidatus Atribacter allofermentans</name>
    <dbReference type="NCBI Taxonomy" id="1852833"/>
    <lineage>
        <taxon>Bacteria</taxon>
        <taxon>Pseudomonadati</taxon>
        <taxon>Atribacterota</taxon>
        <taxon>Atribacteria</taxon>
        <taxon>Atribacterales</taxon>
        <taxon>Atribacteraceae</taxon>
        <taxon>Atribacter</taxon>
    </lineage>
</organism>
<reference evidence="1" key="1">
    <citation type="submission" date="2017-02" db="EMBL/GenBank/DDBJ databases">
        <title>Delving into the versatile metabolic prowess of the omnipresent phylum Bacteroidetes.</title>
        <authorList>
            <person name="Nobu M.K."/>
            <person name="Mei R."/>
            <person name="Narihiro T."/>
            <person name="Kuroda K."/>
            <person name="Liu W.-T."/>
        </authorList>
    </citation>
    <scope>NUCLEOTIDE SEQUENCE</scope>
    <source>
        <strain evidence="1">ADurb.Bin276</strain>
    </source>
</reference>
<accession>A0A1V5T2J0</accession>
<sequence>MAFQGEVIIRKEMFHYKEMELVKGKALKASLFIFESGIHAVKLENELGYITVLPYKGHQIWDAVFYGRSIKMLSKFDEPKNVESIANTYGCFMYHCGALRTGNPGKEDTHPLHGELPYANFDHPRLLFGEDEKGFYLAITGEFQYNDAFTSSYYRAYPIVKIHSQSSLLDIIIQIDNLSEYPMEHMYMTHINFRPIDYGKMIQPVSWSPEFIKLRESTPAHSKDIPLSEEYIQFVNTIKTNPERMQTILPEDPYFPELVIYLKSPKTDDQGWTHFLQVHPNGSGDYVSYRPDQLDHATRWIIRNRDREAYGFLLPGTCDPEGYTHEKAAGNVRIIPEKSSVKYHIITGALDPNRTKEMQEKIEKL</sequence>
<dbReference type="GO" id="GO:0030246">
    <property type="term" value="F:carbohydrate binding"/>
    <property type="evidence" value="ECO:0007669"/>
    <property type="project" value="InterPro"/>
</dbReference>
<proteinExistence type="predicted"/>
<dbReference type="InterPro" id="IPR027839">
    <property type="entry name" value="DUF4432"/>
</dbReference>